<evidence type="ECO:0000313" key="3">
    <source>
        <dbReference type="EMBL" id="MBY8823958.1"/>
    </source>
</evidence>
<dbReference type="Gene3D" id="2.40.128.130">
    <property type="entry name" value="Autotransporter beta-domain"/>
    <property type="match status" value="1"/>
</dbReference>
<dbReference type="PROSITE" id="PS51208">
    <property type="entry name" value="AUTOTRANSPORTER"/>
    <property type="match status" value="1"/>
</dbReference>
<dbReference type="InterPro" id="IPR036709">
    <property type="entry name" value="Autotransporte_beta_dom_sf"/>
</dbReference>
<dbReference type="Proteomes" id="UP000706039">
    <property type="component" value="Unassembled WGS sequence"/>
</dbReference>
<gene>
    <name evidence="3" type="ORF">K7G82_16760</name>
</gene>
<reference evidence="3 4" key="1">
    <citation type="submission" date="2021-08" db="EMBL/GenBank/DDBJ databases">
        <authorList>
            <person name="Tuo L."/>
        </authorList>
    </citation>
    <scope>NUCLEOTIDE SEQUENCE [LARGE SCALE GENOMIC DNA]</scope>
    <source>
        <strain evidence="3 4">JCM 31229</strain>
    </source>
</reference>
<dbReference type="SUPFAM" id="SSF103515">
    <property type="entry name" value="Autotransporter"/>
    <property type="match status" value="1"/>
</dbReference>
<dbReference type="RefSeq" id="WP_222991062.1">
    <property type="nucleotide sequence ID" value="NZ_JAINVV010000008.1"/>
</dbReference>
<keyword evidence="4" id="KW-1185">Reference proteome</keyword>
<comment type="caution">
    <text evidence="3">The sequence shown here is derived from an EMBL/GenBank/DDBJ whole genome shotgun (WGS) entry which is preliminary data.</text>
</comment>
<dbReference type="InterPro" id="IPR005546">
    <property type="entry name" value="Autotransporte_beta"/>
</dbReference>
<sequence>MRTLLACTCLTPIALLAATTPLRAETVVDTARTTAAATSTIKSGAADDIRITSAGSVKPAGGTAVTIDSNNSVKNEGTIQITGANDATGILANANVSGGITNSGTITIDENYTATDTDNDGDLDGPFAQGSNRFGIRTAGAFTGNVANSGTITVEGNDSAGIALGGPLTGSLSHTGGTIAVTGDRSYGIRTGNVSGDVKIQSAVSARGANAVGVAIDGNVGGALVIQGAISSSGYRSTSAPSDVSKLDADDLLQGGPALRVSGNVGGGIVFAVPPADNNKDDADEDKDGIPDANEGTAAVISYGAAPAVQIGSDSAATTIGAVGGNADGHGIVVNGTITGAGVYKDVAANGLVIGGLGGNVTVAGGVTVTGTVSASSNSANATALRIGSGASVPNIKTSGVITAAGGNAAGSLVRAVAIDAGGDVRSLANTGRIQADAAGDGTAVAISDKAGKLALVETSGSIIATGKSGNAIAIDLSANNAGATVKQVAVASGATAPVISGDILFGAGADTLDIADGTVTGAAKFGAGDNRLSLSGDAKYTGNATFGAGVDTIALSGTSTMTGALDFGGGADSLTLGGTSIFTGTLLNSTGAAVNVSGGKLLVQGTNAVAVSSLAVSGQGTIGVNIDAQANKFTQYLVSGAANFAAGSKVAVSLANVSDAEGEYLIVKSGSMTGGANLASEAAALPFMFKSNVTANDAAGEVKLNVARKTTAELGLNRSQASAYDAIFKVLDSDAKVANVFLGYANGDDFRRAVASMLPDHAGGAFETVTQGSRATARYLADPNAPMSDQGGWGFWLQQVAWGTSKGIGKTSSYDITGWGASGGLEIKTGGFGNVGLSIAYLSGKDSDGDVSNEVTADQIELAAHWRGQWGGLNAFARVSAAQIDFDGVRVFSGRLGTETVSRTASGAWNGKLYSASGGLSYELRFGRFSLRPAAAIDYYKLDEKGYTETGGGDAFNLTVLGRKSDELAATGSVAAGLNFGSREPDATWLRLELEGGRRQIVGGALGATIAQFKGGERFTLEPEQRTDGWVGKFRAVGGLGDFQLGGEASAEEQQGRVALAFRVSLSLGL</sequence>
<evidence type="ECO:0000256" key="1">
    <source>
        <dbReference type="SAM" id="SignalP"/>
    </source>
</evidence>
<accession>A0ABS7PRI6</accession>
<dbReference type="Pfam" id="PF03797">
    <property type="entry name" value="Autotransporter"/>
    <property type="match status" value="1"/>
</dbReference>
<dbReference type="SMART" id="SM00869">
    <property type="entry name" value="Autotransporter"/>
    <property type="match status" value="1"/>
</dbReference>
<evidence type="ECO:0000259" key="2">
    <source>
        <dbReference type="PROSITE" id="PS51208"/>
    </source>
</evidence>
<feature type="domain" description="Autotransporter" evidence="2">
    <location>
        <begin position="789"/>
        <end position="1071"/>
    </location>
</feature>
<protein>
    <submittedName>
        <fullName evidence="3">Autotransporter domain-containing protein</fullName>
    </submittedName>
</protein>
<organism evidence="3 4">
    <name type="scientific">Sphingomonas colocasiae</name>
    <dbReference type="NCBI Taxonomy" id="1848973"/>
    <lineage>
        <taxon>Bacteria</taxon>
        <taxon>Pseudomonadati</taxon>
        <taxon>Pseudomonadota</taxon>
        <taxon>Alphaproteobacteria</taxon>
        <taxon>Sphingomonadales</taxon>
        <taxon>Sphingomonadaceae</taxon>
        <taxon>Sphingomonas</taxon>
    </lineage>
</organism>
<proteinExistence type="predicted"/>
<feature type="signal peptide" evidence="1">
    <location>
        <begin position="1"/>
        <end position="24"/>
    </location>
</feature>
<feature type="chain" id="PRO_5047252592" evidence="1">
    <location>
        <begin position="25"/>
        <end position="1071"/>
    </location>
</feature>
<dbReference type="EMBL" id="JAINVV010000008">
    <property type="protein sequence ID" value="MBY8823958.1"/>
    <property type="molecule type" value="Genomic_DNA"/>
</dbReference>
<evidence type="ECO:0000313" key="4">
    <source>
        <dbReference type="Proteomes" id="UP000706039"/>
    </source>
</evidence>
<name>A0ABS7PRI6_9SPHN</name>
<keyword evidence="1" id="KW-0732">Signal</keyword>